<reference evidence="1 2" key="1">
    <citation type="submission" date="2014-04" db="EMBL/GenBank/DDBJ databases">
        <authorList>
            <consortium name="DOE Joint Genome Institute"/>
            <person name="Kuo A."/>
            <person name="Girlanda M."/>
            <person name="Perotto S."/>
            <person name="Kohler A."/>
            <person name="Nagy L.G."/>
            <person name="Floudas D."/>
            <person name="Copeland A."/>
            <person name="Barry K.W."/>
            <person name="Cichocki N."/>
            <person name="Veneault-Fourrey C."/>
            <person name="LaButti K."/>
            <person name="Lindquist E.A."/>
            <person name="Lipzen A."/>
            <person name="Lundell T."/>
            <person name="Morin E."/>
            <person name="Murat C."/>
            <person name="Sun H."/>
            <person name="Tunlid A."/>
            <person name="Henrissat B."/>
            <person name="Grigoriev I.V."/>
            <person name="Hibbett D.S."/>
            <person name="Martin F."/>
            <person name="Nordberg H.P."/>
            <person name="Cantor M.N."/>
            <person name="Hua S.X."/>
        </authorList>
    </citation>
    <scope>NUCLEOTIDE SEQUENCE [LARGE SCALE GENOMIC DNA]</scope>
    <source>
        <strain evidence="1 2">MUT 4182</strain>
    </source>
</reference>
<dbReference type="HOGENOM" id="CLU_3034113_0_0_1"/>
<evidence type="ECO:0000313" key="1">
    <source>
        <dbReference type="EMBL" id="KIO33417.1"/>
    </source>
</evidence>
<organism evidence="1 2">
    <name type="scientific">Tulasnella calospora MUT 4182</name>
    <dbReference type="NCBI Taxonomy" id="1051891"/>
    <lineage>
        <taxon>Eukaryota</taxon>
        <taxon>Fungi</taxon>
        <taxon>Dikarya</taxon>
        <taxon>Basidiomycota</taxon>
        <taxon>Agaricomycotina</taxon>
        <taxon>Agaricomycetes</taxon>
        <taxon>Cantharellales</taxon>
        <taxon>Tulasnellaceae</taxon>
        <taxon>Tulasnella</taxon>
    </lineage>
</organism>
<protein>
    <submittedName>
        <fullName evidence="1">Uncharacterized protein</fullName>
    </submittedName>
</protein>
<reference evidence="2" key="2">
    <citation type="submission" date="2015-01" db="EMBL/GenBank/DDBJ databases">
        <title>Evolutionary Origins and Diversification of the Mycorrhizal Mutualists.</title>
        <authorList>
            <consortium name="DOE Joint Genome Institute"/>
            <consortium name="Mycorrhizal Genomics Consortium"/>
            <person name="Kohler A."/>
            <person name="Kuo A."/>
            <person name="Nagy L.G."/>
            <person name="Floudas D."/>
            <person name="Copeland A."/>
            <person name="Barry K.W."/>
            <person name="Cichocki N."/>
            <person name="Veneault-Fourrey C."/>
            <person name="LaButti K."/>
            <person name="Lindquist E.A."/>
            <person name="Lipzen A."/>
            <person name="Lundell T."/>
            <person name="Morin E."/>
            <person name="Murat C."/>
            <person name="Riley R."/>
            <person name="Ohm R."/>
            <person name="Sun H."/>
            <person name="Tunlid A."/>
            <person name="Henrissat B."/>
            <person name="Grigoriev I.V."/>
            <person name="Hibbett D.S."/>
            <person name="Martin F."/>
        </authorList>
    </citation>
    <scope>NUCLEOTIDE SEQUENCE [LARGE SCALE GENOMIC DNA]</scope>
    <source>
        <strain evidence="2">MUT 4182</strain>
    </source>
</reference>
<dbReference type="AlphaFoldDB" id="A0A0C3MIC3"/>
<name>A0A0C3MIC3_9AGAM</name>
<proteinExistence type="predicted"/>
<dbReference type="EMBL" id="KN822948">
    <property type="protein sequence ID" value="KIO33417.1"/>
    <property type="molecule type" value="Genomic_DNA"/>
</dbReference>
<accession>A0A0C3MIC3</accession>
<sequence>MRARSTAWVFEFARYNPIHDHNPILLGKEPDSFDRCGCLVLDLLHLLVGLIFLFL</sequence>
<gene>
    <name evidence="1" type="ORF">M407DRAFT_192052</name>
</gene>
<keyword evidence="2" id="KW-1185">Reference proteome</keyword>
<evidence type="ECO:0000313" key="2">
    <source>
        <dbReference type="Proteomes" id="UP000054248"/>
    </source>
</evidence>
<dbReference type="Proteomes" id="UP000054248">
    <property type="component" value="Unassembled WGS sequence"/>
</dbReference>